<dbReference type="AlphaFoldDB" id="A0AAD7AW15"/>
<organism evidence="1 2">
    <name type="scientific">Mycena albidolilacea</name>
    <dbReference type="NCBI Taxonomy" id="1033008"/>
    <lineage>
        <taxon>Eukaryota</taxon>
        <taxon>Fungi</taxon>
        <taxon>Dikarya</taxon>
        <taxon>Basidiomycota</taxon>
        <taxon>Agaricomycotina</taxon>
        <taxon>Agaricomycetes</taxon>
        <taxon>Agaricomycetidae</taxon>
        <taxon>Agaricales</taxon>
        <taxon>Marasmiineae</taxon>
        <taxon>Mycenaceae</taxon>
        <taxon>Mycena</taxon>
    </lineage>
</organism>
<name>A0AAD7AW15_9AGAR</name>
<keyword evidence="2" id="KW-1185">Reference proteome</keyword>
<dbReference type="EMBL" id="JARIHO010000001">
    <property type="protein sequence ID" value="KAJ7369081.1"/>
    <property type="molecule type" value="Genomic_DNA"/>
</dbReference>
<evidence type="ECO:0000313" key="1">
    <source>
        <dbReference type="EMBL" id="KAJ7369081.1"/>
    </source>
</evidence>
<evidence type="ECO:0000313" key="2">
    <source>
        <dbReference type="Proteomes" id="UP001218218"/>
    </source>
</evidence>
<gene>
    <name evidence="1" type="ORF">DFH08DRAFT_1071629</name>
</gene>
<comment type="caution">
    <text evidence="1">The sequence shown here is derived from an EMBL/GenBank/DDBJ whole genome shotgun (WGS) entry which is preliminary data.</text>
</comment>
<dbReference type="Proteomes" id="UP001218218">
    <property type="component" value="Unassembled WGS sequence"/>
</dbReference>
<accession>A0AAD7AW15</accession>
<sequence>MAKRSSRLPDPHDSKRNNVRNLFALPWRIPILFLPDESTLCPDAPAPCVQGMEIHRTFHSSIIFGTVPQLRHLYLCNAAPSLFAIPWETLTVFHGEESSPRDCARVLQLAPSLVDCTFFGNAHETTLDLDPATTIISHPNLKSFQFCSGLNAFFQHLTFPALETLIVEDDVDAVMLQFLSRSASSLLKLSSTAISVDSLSGTAALTDLNMCSLSSKYLAEFFPLLDRAKNPHFLPRLLVLELHGSPFVNMILVDALSSRSANPAAERQAASLEDPVGLALAELAQNGMEISLGADKDNMAYSSDDSIYEYDLGLSSPDYLW</sequence>
<proteinExistence type="predicted"/>
<reference evidence="1" key="1">
    <citation type="submission" date="2023-03" db="EMBL/GenBank/DDBJ databases">
        <title>Massive genome expansion in bonnet fungi (Mycena s.s.) driven by repeated elements and novel gene families across ecological guilds.</title>
        <authorList>
            <consortium name="Lawrence Berkeley National Laboratory"/>
            <person name="Harder C.B."/>
            <person name="Miyauchi S."/>
            <person name="Viragh M."/>
            <person name="Kuo A."/>
            <person name="Thoen E."/>
            <person name="Andreopoulos B."/>
            <person name="Lu D."/>
            <person name="Skrede I."/>
            <person name="Drula E."/>
            <person name="Henrissat B."/>
            <person name="Morin E."/>
            <person name="Kohler A."/>
            <person name="Barry K."/>
            <person name="LaButti K."/>
            <person name="Morin E."/>
            <person name="Salamov A."/>
            <person name="Lipzen A."/>
            <person name="Mereny Z."/>
            <person name="Hegedus B."/>
            <person name="Baldrian P."/>
            <person name="Stursova M."/>
            <person name="Weitz H."/>
            <person name="Taylor A."/>
            <person name="Grigoriev I.V."/>
            <person name="Nagy L.G."/>
            <person name="Martin F."/>
            <person name="Kauserud H."/>
        </authorList>
    </citation>
    <scope>NUCLEOTIDE SEQUENCE</scope>
    <source>
        <strain evidence="1">CBHHK002</strain>
    </source>
</reference>
<protein>
    <submittedName>
        <fullName evidence="1">Uncharacterized protein</fullName>
    </submittedName>
</protein>